<evidence type="ECO:0000256" key="8">
    <source>
        <dbReference type="ARBA" id="ARBA00022960"/>
    </source>
</evidence>
<keyword evidence="13" id="KW-0961">Cell wall biogenesis/degradation</keyword>
<organism evidence="20 21">
    <name type="scientific">Thalassobacillus hwangdonensis</name>
    <dbReference type="NCBI Taxonomy" id="546108"/>
    <lineage>
        <taxon>Bacteria</taxon>
        <taxon>Bacillati</taxon>
        <taxon>Bacillota</taxon>
        <taxon>Bacilli</taxon>
        <taxon>Bacillales</taxon>
        <taxon>Bacillaceae</taxon>
        <taxon>Thalassobacillus</taxon>
    </lineage>
</organism>
<evidence type="ECO:0000256" key="14">
    <source>
        <dbReference type="ARBA" id="ARBA00034000"/>
    </source>
</evidence>
<evidence type="ECO:0000256" key="2">
    <source>
        <dbReference type="ARBA" id="ARBA00022645"/>
    </source>
</evidence>
<keyword evidence="11 17" id="KW-0472">Membrane</keyword>
<evidence type="ECO:0000256" key="11">
    <source>
        <dbReference type="ARBA" id="ARBA00023136"/>
    </source>
</evidence>
<keyword evidence="3" id="KW-0645">Protease</keyword>
<evidence type="ECO:0000256" key="10">
    <source>
        <dbReference type="ARBA" id="ARBA00022989"/>
    </source>
</evidence>
<keyword evidence="1" id="KW-1003">Cell membrane</keyword>
<feature type="compositionally biased region" description="Acidic residues" evidence="16">
    <location>
        <begin position="948"/>
        <end position="958"/>
    </location>
</feature>
<feature type="compositionally biased region" description="Low complexity" evidence="16">
    <location>
        <begin position="843"/>
        <end position="855"/>
    </location>
</feature>
<dbReference type="InterPro" id="IPR036950">
    <property type="entry name" value="PBP_transglycosylase"/>
</dbReference>
<feature type="compositionally biased region" description="Gly residues" evidence="16">
    <location>
        <begin position="959"/>
        <end position="976"/>
    </location>
</feature>
<evidence type="ECO:0000256" key="7">
    <source>
        <dbReference type="ARBA" id="ARBA00022801"/>
    </source>
</evidence>
<name>A0ABW3KZT5_9BACI</name>
<dbReference type="Pfam" id="PF00905">
    <property type="entry name" value="Transpeptidase"/>
    <property type="match status" value="1"/>
</dbReference>
<evidence type="ECO:0000259" key="19">
    <source>
        <dbReference type="Pfam" id="PF00912"/>
    </source>
</evidence>
<feature type="compositionally biased region" description="Acidic residues" evidence="16">
    <location>
        <begin position="978"/>
        <end position="989"/>
    </location>
</feature>
<evidence type="ECO:0000259" key="18">
    <source>
        <dbReference type="Pfam" id="PF00905"/>
    </source>
</evidence>
<reference evidence="21" key="1">
    <citation type="journal article" date="2019" name="Int. J. Syst. Evol. Microbiol.">
        <title>The Global Catalogue of Microorganisms (GCM) 10K type strain sequencing project: providing services to taxonomists for standard genome sequencing and annotation.</title>
        <authorList>
            <consortium name="The Broad Institute Genomics Platform"/>
            <consortium name="The Broad Institute Genome Sequencing Center for Infectious Disease"/>
            <person name="Wu L."/>
            <person name="Ma J."/>
        </authorList>
    </citation>
    <scope>NUCLEOTIDE SEQUENCE [LARGE SCALE GENOMIC DNA]</scope>
    <source>
        <strain evidence="21">CCUG 56607</strain>
    </source>
</reference>
<dbReference type="Proteomes" id="UP001596990">
    <property type="component" value="Unassembled WGS sequence"/>
</dbReference>
<dbReference type="InterPro" id="IPR001264">
    <property type="entry name" value="Glyco_trans_51"/>
</dbReference>
<dbReference type="Gene3D" id="3.90.1310.40">
    <property type="match status" value="1"/>
</dbReference>
<feature type="compositionally biased region" description="Basic and acidic residues" evidence="16">
    <location>
        <begin position="923"/>
        <end position="947"/>
    </location>
</feature>
<evidence type="ECO:0000256" key="1">
    <source>
        <dbReference type="ARBA" id="ARBA00022475"/>
    </source>
</evidence>
<evidence type="ECO:0000256" key="13">
    <source>
        <dbReference type="ARBA" id="ARBA00023316"/>
    </source>
</evidence>
<dbReference type="InterPro" id="IPR023346">
    <property type="entry name" value="Lysozyme-like_dom_sf"/>
</dbReference>
<dbReference type="InterPro" id="IPR001460">
    <property type="entry name" value="PCN-bd_Tpept"/>
</dbReference>
<dbReference type="Gene3D" id="3.40.710.10">
    <property type="entry name" value="DD-peptidase/beta-lactamase superfamily"/>
    <property type="match status" value="1"/>
</dbReference>
<evidence type="ECO:0000256" key="16">
    <source>
        <dbReference type="SAM" id="MobiDB-lite"/>
    </source>
</evidence>
<gene>
    <name evidence="20" type="ORF">ACFQ2J_07595</name>
</gene>
<feature type="transmembrane region" description="Helical" evidence="17">
    <location>
        <begin position="33"/>
        <end position="61"/>
    </location>
</feature>
<feature type="domain" description="Glycosyl transferase family 51" evidence="19">
    <location>
        <begin position="94"/>
        <end position="282"/>
    </location>
</feature>
<accession>A0ABW3KZT5</accession>
<feature type="region of interest" description="Disordered" evidence="16">
    <location>
        <begin position="830"/>
        <end position="855"/>
    </location>
</feature>
<evidence type="ECO:0000256" key="9">
    <source>
        <dbReference type="ARBA" id="ARBA00022984"/>
    </source>
</evidence>
<comment type="catalytic activity">
    <reaction evidence="14">
        <text>Preferential cleavage: (Ac)2-L-Lys-D-Ala-|-D-Ala. Also transpeptidation of peptidyl-alanyl moieties that are N-acyl substituents of D-alanine.</text>
        <dbReference type="EC" id="3.4.16.4"/>
    </reaction>
</comment>
<evidence type="ECO:0000256" key="15">
    <source>
        <dbReference type="ARBA" id="ARBA00049902"/>
    </source>
</evidence>
<feature type="domain" description="Penicillin-binding protein transpeptidase" evidence="18">
    <location>
        <begin position="421"/>
        <end position="660"/>
    </location>
</feature>
<dbReference type="Pfam" id="PF00912">
    <property type="entry name" value="Transgly"/>
    <property type="match status" value="1"/>
</dbReference>
<evidence type="ECO:0000256" key="17">
    <source>
        <dbReference type="SAM" id="Phobius"/>
    </source>
</evidence>
<keyword evidence="7" id="KW-0378">Hydrolase</keyword>
<evidence type="ECO:0000313" key="20">
    <source>
        <dbReference type="EMBL" id="MFD1019061.1"/>
    </source>
</evidence>
<dbReference type="Gene3D" id="1.10.3810.10">
    <property type="entry name" value="Biosynthetic peptidoglycan transglycosylase-like"/>
    <property type="match status" value="1"/>
</dbReference>
<keyword evidence="12" id="KW-0511">Multifunctional enzyme</keyword>
<feature type="region of interest" description="Disordered" evidence="16">
    <location>
        <begin position="915"/>
        <end position="1012"/>
    </location>
</feature>
<dbReference type="PANTHER" id="PTHR32282">
    <property type="entry name" value="BINDING PROTEIN TRANSPEPTIDASE, PUTATIVE-RELATED"/>
    <property type="match status" value="1"/>
</dbReference>
<keyword evidence="21" id="KW-1185">Reference proteome</keyword>
<keyword evidence="10 17" id="KW-1133">Transmembrane helix</keyword>
<keyword evidence="8" id="KW-0133">Cell shape</keyword>
<keyword evidence="9" id="KW-0573">Peptidoglycan synthesis</keyword>
<dbReference type="InterPro" id="IPR012338">
    <property type="entry name" value="Beta-lactam/transpept-like"/>
</dbReference>
<evidence type="ECO:0000256" key="6">
    <source>
        <dbReference type="ARBA" id="ARBA00022692"/>
    </source>
</evidence>
<evidence type="ECO:0000256" key="5">
    <source>
        <dbReference type="ARBA" id="ARBA00022679"/>
    </source>
</evidence>
<dbReference type="SUPFAM" id="SSF53955">
    <property type="entry name" value="Lysozyme-like"/>
    <property type="match status" value="1"/>
</dbReference>
<evidence type="ECO:0000256" key="12">
    <source>
        <dbReference type="ARBA" id="ARBA00023268"/>
    </source>
</evidence>
<evidence type="ECO:0000256" key="3">
    <source>
        <dbReference type="ARBA" id="ARBA00022670"/>
    </source>
</evidence>
<proteinExistence type="predicted"/>
<evidence type="ECO:0000313" key="21">
    <source>
        <dbReference type="Proteomes" id="UP001596990"/>
    </source>
</evidence>
<dbReference type="InterPro" id="IPR013783">
    <property type="entry name" value="Ig-like_fold"/>
</dbReference>
<protein>
    <submittedName>
        <fullName evidence="20">Transglycosylase domain-containing protein</fullName>
    </submittedName>
</protein>
<dbReference type="Gene3D" id="2.60.40.10">
    <property type="entry name" value="Immunoglobulins"/>
    <property type="match status" value="1"/>
</dbReference>
<dbReference type="SUPFAM" id="SSF56601">
    <property type="entry name" value="beta-lactamase/transpeptidase-like"/>
    <property type="match status" value="1"/>
</dbReference>
<comment type="caution">
    <text evidence="20">The sequence shown here is derived from an EMBL/GenBank/DDBJ whole genome shotgun (WGS) entry which is preliminary data.</text>
</comment>
<dbReference type="RefSeq" id="WP_386058145.1">
    <property type="nucleotide sequence ID" value="NZ_JBHTKL010000001.1"/>
</dbReference>
<comment type="catalytic activity">
    <reaction evidence="15">
        <text>[GlcNAc-(1-&gt;4)-Mur2Ac(oyl-L-Ala-gamma-D-Glu-L-Lys-D-Ala-D-Ala)](n)-di-trans,octa-cis-undecaprenyl diphosphate + beta-D-GlcNAc-(1-&gt;4)-Mur2Ac(oyl-L-Ala-gamma-D-Glu-L-Lys-D-Ala-D-Ala)-di-trans,octa-cis-undecaprenyl diphosphate = [GlcNAc-(1-&gt;4)-Mur2Ac(oyl-L-Ala-gamma-D-Glu-L-Lys-D-Ala-D-Ala)](n+1)-di-trans,octa-cis-undecaprenyl diphosphate + di-trans,octa-cis-undecaprenyl diphosphate + H(+)</text>
        <dbReference type="Rhea" id="RHEA:23708"/>
        <dbReference type="Rhea" id="RHEA-COMP:9602"/>
        <dbReference type="Rhea" id="RHEA-COMP:9603"/>
        <dbReference type="ChEBI" id="CHEBI:15378"/>
        <dbReference type="ChEBI" id="CHEBI:58405"/>
        <dbReference type="ChEBI" id="CHEBI:60033"/>
        <dbReference type="ChEBI" id="CHEBI:78435"/>
        <dbReference type="EC" id="2.4.99.28"/>
    </reaction>
</comment>
<dbReference type="PANTHER" id="PTHR32282:SF32">
    <property type="entry name" value="PENICILLIN-BINDING PROTEIN 2A"/>
    <property type="match status" value="1"/>
</dbReference>
<dbReference type="EMBL" id="JBHTKL010000001">
    <property type="protein sequence ID" value="MFD1019061.1"/>
    <property type="molecule type" value="Genomic_DNA"/>
</dbReference>
<evidence type="ECO:0000256" key="4">
    <source>
        <dbReference type="ARBA" id="ARBA00022676"/>
    </source>
</evidence>
<dbReference type="InterPro" id="IPR050396">
    <property type="entry name" value="Glycosyltr_51/Transpeptidase"/>
</dbReference>
<sequence>MSENQKFNGFMTKLKEIWRKGTFQKSGRITYDVVWNIILFFIIIGVVSLFFAGGVGAGYFASLVKDENIRSKAQMEQDVYNYTETSELYFDNEEYLGKIRSDLYREEVGLGEISEHLKNAVIATEDEFFHTHNGVVPKAIARAIVQEVTNSNVKTGGSTLTQQLIKNQILTNEVSFERKAKEILLALRLERFFEKDEILEAYLNIVPFGRNANGQNIAGAQTAAEGIFGVEAKDLNLAQAAFIAGLPQSPTYYSPFTNGGEVKSEAGLEPSLNRMREVLSRMLENEYINQAEYEKALAYDIRENFTKPTDSSIANYPWLTFELEKRAMDKLGQYLATQDGHSVEDYENDADLNEEYKIKAERELRRGGYKVHSTIDKEMHDIVQKVKNEYENYGADRTLVETNEETGETTETVLPVQVGSTIIENKTGKIKAFIGGRDFDKSQVNYATDSQRTNGSTMKPVLVYAPAMELGEVQPGSVIADTSMYYTGTDNEVTNYTMRYHGFTSAREALKKSYNVPAVKTYKKIINKNPKQFMDKMGYTTIPEAAFSYESSAIGTTLVTNEENTNAYATFGNMGKFVDAYMIDRIETKDGKIIYQHESEAVDVFSPQTAYLMVDMMRDVLRSGTAAGVPPQLKYSGVDWAGKTGTTNDYKDTWFIATNPNVTVSMWMGYDRKFSLNKNGYSSRNTTLWSKVVNALSDVRPELMVPDSGFQSPGGLVTRSYCASSGMAPSELCSKVGLVESDIFNSKFAPNKKDNSLIGGDFVKVKDRMVVAGAKTPSEFIIEGGGVMLNPAYLKENNLNKPEVLKDLIPNSARWDKVALPSGDSIASSVASSDEIKDDGKNPAAPGGISASGSAISWSASGSNDVVGYRIYRSAKSGANFSLLGSTTDLSYNFSGKDGYYAVRAVDYFGRESSLSKPVKVGTPDKKEEKPKPPKKDKPKEDPKPDDPEPEDNDDNEGDNGGTDDGGDSGEGGSGGNDDSDSGGDDEAGGDSGGGEAGGDSGDGEAGGDSEE</sequence>
<feature type="compositionally biased region" description="Gly residues" evidence="16">
    <location>
        <begin position="990"/>
        <end position="1001"/>
    </location>
</feature>
<keyword evidence="6 17" id="KW-0812">Transmembrane</keyword>
<keyword evidence="2" id="KW-0121">Carboxypeptidase</keyword>
<keyword evidence="4" id="KW-0328">Glycosyltransferase</keyword>
<feature type="compositionally biased region" description="Acidic residues" evidence="16">
    <location>
        <begin position="1002"/>
        <end position="1012"/>
    </location>
</feature>
<keyword evidence="5" id="KW-0808">Transferase</keyword>